<keyword evidence="3" id="KW-1185">Reference proteome</keyword>
<evidence type="ECO:0000313" key="2">
    <source>
        <dbReference type="EMBL" id="SOD58190.1"/>
    </source>
</evidence>
<evidence type="ECO:0000256" key="1">
    <source>
        <dbReference type="SAM" id="MobiDB-lite"/>
    </source>
</evidence>
<protein>
    <submittedName>
        <fullName evidence="2">Uncharacterized protein</fullName>
    </submittedName>
</protein>
<dbReference type="Proteomes" id="UP000219072">
    <property type="component" value="Unassembled WGS sequence"/>
</dbReference>
<proteinExistence type="predicted"/>
<evidence type="ECO:0000313" key="3">
    <source>
        <dbReference type="Proteomes" id="UP000219072"/>
    </source>
</evidence>
<dbReference type="EMBL" id="OCNE01000001">
    <property type="protein sequence ID" value="SOD58190.1"/>
    <property type="molecule type" value="Genomic_DNA"/>
</dbReference>
<sequence>MVSVRSVPSAIHSVRPRGSPLSKTELLARKLSAEERERTNGAAAIPSAPGSLESVIGSAVSRSPTLVPPPGLLKTVRPSWLRRASTVRCW</sequence>
<organism evidence="2 3">
    <name type="scientific">Streptomyces zhaozhouensis</name>
    <dbReference type="NCBI Taxonomy" id="1300267"/>
    <lineage>
        <taxon>Bacteria</taxon>
        <taxon>Bacillati</taxon>
        <taxon>Actinomycetota</taxon>
        <taxon>Actinomycetes</taxon>
        <taxon>Kitasatosporales</taxon>
        <taxon>Streptomycetaceae</taxon>
        <taxon>Streptomyces</taxon>
    </lineage>
</organism>
<accession>A0A286DHS9</accession>
<gene>
    <name evidence="2" type="ORF">SAMN06297387_10126</name>
</gene>
<feature type="region of interest" description="Disordered" evidence="1">
    <location>
        <begin position="1"/>
        <end position="22"/>
    </location>
</feature>
<dbReference type="AlphaFoldDB" id="A0A286DHS9"/>
<reference evidence="2 3" key="1">
    <citation type="submission" date="2017-09" db="EMBL/GenBank/DDBJ databases">
        <authorList>
            <person name="Ehlers B."/>
            <person name="Leendertz F.H."/>
        </authorList>
    </citation>
    <scope>NUCLEOTIDE SEQUENCE [LARGE SCALE GENOMIC DNA]</scope>
    <source>
        <strain evidence="2 3">CGMCC 4.7095</strain>
    </source>
</reference>
<name>A0A286DHS9_9ACTN</name>